<dbReference type="RefSeq" id="XP_018065970.1">
    <property type="nucleotide sequence ID" value="XM_018213419.1"/>
</dbReference>
<dbReference type="EMBL" id="KQ947426">
    <property type="protein sequence ID" value="KUJ11615.1"/>
    <property type="molecule type" value="Genomic_DNA"/>
</dbReference>
<comment type="cofactor">
    <cofactor evidence="1 5">
        <name>heme</name>
        <dbReference type="ChEBI" id="CHEBI:30413"/>
    </cofactor>
</comment>
<dbReference type="STRING" id="149040.A0A194WUI1"/>
<dbReference type="GeneID" id="28823145"/>
<reference evidence="7 8" key="1">
    <citation type="submission" date="2015-10" db="EMBL/GenBank/DDBJ databases">
        <title>Full genome of DAOMC 229536 Phialocephala scopiformis, a fungal endophyte of spruce producing the potent anti-insectan compound rugulosin.</title>
        <authorList>
            <consortium name="DOE Joint Genome Institute"/>
            <person name="Walker A.K."/>
            <person name="Frasz S.L."/>
            <person name="Seifert K.A."/>
            <person name="Miller J.D."/>
            <person name="Mondo S.J."/>
            <person name="Labutti K."/>
            <person name="Lipzen A."/>
            <person name="Dockter R."/>
            <person name="Kennedy M."/>
            <person name="Grigoriev I.V."/>
            <person name="Spatafora J.W."/>
        </authorList>
    </citation>
    <scope>NUCLEOTIDE SEQUENCE [LARGE SCALE GENOMIC DNA]</scope>
    <source>
        <strain evidence="7 8">CBS 120377</strain>
    </source>
</reference>
<keyword evidence="3 5" id="KW-0479">Metal-binding</keyword>
<organism evidence="7 8">
    <name type="scientific">Mollisia scopiformis</name>
    <name type="common">Conifer needle endophyte fungus</name>
    <name type="synonym">Phialocephala scopiformis</name>
    <dbReference type="NCBI Taxonomy" id="149040"/>
    <lineage>
        <taxon>Eukaryota</taxon>
        <taxon>Fungi</taxon>
        <taxon>Dikarya</taxon>
        <taxon>Ascomycota</taxon>
        <taxon>Pezizomycotina</taxon>
        <taxon>Leotiomycetes</taxon>
        <taxon>Helotiales</taxon>
        <taxon>Mollisiaceae</taxon>
        <taxon>Mollisia</taxon>
    </lineage>
</organism>
<evidence type="ECO:0000313" key="8">
    <source>
        <dbReference type="Proteomes" id="UP000070700"/>
    </source>
</evidence>
<dbReference type="InParanoid" id="A0A194WUI1"/>
<dbReference type="PROSITE" id="PS00086">
    <property type="entry name" value="CYTOCHROME_P450"/>
    <property type="match status" value="1"/>
</dbReference>
<dbReference type="AlphaFoldDB" id="A0A194WUI1"/>
<evidence type="ECO:0000256" key="4">
    <source>
        <dbReference type="ARBA" id="ARBA00023004"/>
    </source>
</evidence>
<evidence type="ECO:0000256" key="2">
    <source>
        <dbReference type="ARBA" id="ARBA00010617"/>
    </source>
</evidence>
<evidence type="ECO:0000256" key="6">
    <source>
        <dbReference type="RuleBase" id="RU000461"/>
    </source>
</evidence>
<dbReference type="CDD" id="cd11060">
    <property type="entry name" value="CYP57A1-like"/>
    <property type="match status" value="1"/>
</dbReference>
<comment type="similarity">
    <text evidence="2 6">Belongs to the cytochrome P450 family.</text>
</comment>
<dbReference type="GO" id="GO:0004497">
    <property type="term" value="F:monooxygenase activity"/>
    <property type="evidence" value="ECO:0007669"/>
    <property type="project" value="UniProtKB-KW"/>
</dbReference>
<name>A0A194WUI1_MOLSC</name>
<dbReference type="Pfam" id="PF00067">
    <property type="entry name" value="p450"/>
    <property type="match status" value="1"/>
</dbReference>
<dbReference type="PANTHER" id="PTHR24305:SF232">
    <property type="entry name" value="P450, PUTATIVE (EUROFUNG)-RELATED"/>
    <property type="match status" value="1"/>
</dbReference>
<dbReference type="InterPro" id="IPR036396">
    <property type="entry name" value="Cyt_P450_sf"/>
</dbReference>
<keyword evidence="8" id="KW-1185">Reference proteome</keyword>
<feature type="binding site" description="axial binding residue" evidence="5">
    <location>
        <position position="463"/>
    </location>
    <ligand>
        <name>heme</name>
        <dbReference type="ChEBI" id="CHEBI:30413"/>
    </ligand>
    <ligandPart>
        <name>Fe</name>
        <dbReference type="ChEBI" id="CHEBI:18248"/>
    </ligandPart>
</feature>
<dbReference type="InterPro" id="IPR002401">
    <property type="entry name" value="Cyt_P450_E_grp-I"/>
</dbReference>
<evidence type="ECO:0000256" key="5">
    <source>
        <dbReference type="PIRSR" id="PIRSR602401-1"/>
    </source>
</evidence>
<dbReference type="GO" id="GO:0016705">
    <property type="term" value="F:oxidoreductase activity, acting on paired donors, with incorporation or reduction of molecular oxygen"/>
    <property type="evidence" value="ECO:0007669"/>
    <property type="project" value="InterPro"/>
</dbReference>
<gene>
    <name evidence="7" type="ORF">LY89DRAFT_674191</name>
</gene>
<evidence type="ECO:0000256" key="3">
    <source>
        <dbReference type="ARBA" id="ARBA00022723"/>
    </source>
</evidence>
<accession>A0A194WUI1</accession>
<keyword evidence="5 6" id="KW-0349">Heme</keyword>
<evidence type="ECO:0000313" key="7">
    <source>
        <dbReference type="EMBL" id="KUJ11615.1"/>
    </source>
</evidence>
<dbReference type="KEGG" id="psco:LY89DRAFT_674191"/>
<dbReference type="Proteomes" id="UP000070700">
    <property type="component" value="Unassembled WGS sequence"/>
</dbReference>
<dbReference type="InterPro" id="IPR050121">
    <property type="entry name" value="Cytochrome_P450_monoxygenase"/>
</dbReference>
<proteinExistence type="inferred from homology"/>
<dbReference type="PANTHER" id="PTHR24305">
    <property type="entry name" value="CYTOCHROME P450"/>
    <property type="match status" value="1"/>
</dbReference>
<keyword evidence="6" id="KW-0503">Monooxygenase</keyword>
<dbReference type="PRINTS" id="PR00463">
    <property type="entry name" value="EP450I"/>
</dbReference>
<dbReference type="SUPFAM" id="SSF48264">
    <property type="entry name" value="Cytochrome P450"/>
    <property type="match status" value="1"/>
</dbReference>
<dbReference type="InterPro" id="IPR017972">
    <property type="entry name" value="Cyt_P450_CS"/>
</dbReference>
<dbReference type="PRINTS" id="PR00385">
    <property type="entry name" value="P450"/>
</dbReference>
<dbReference type="FunFam" id="1.10.630.10:FF:000050">
    <property type="entry name" value="Cytochrome P450 monooxygenase"/>
    <property type="match status" value="1"/>
</dbReference>
<keyword evidence="6" id="KW-0560">Oxidoreductase</keyword>
<dbReference type="GO" id="GO:0020037">
    <property type="term" value="F:heme binding"/>
    <property type="evidence" value="ECO:0007669"/>
    <property type="project" value="InterPro"/>
</dbReference>
<dbReference type="OrthoDB" id="3934656at2759"/>
<keyword evidence="4 5" id="KW-0408">Iron</keyword>
<dbReference type="GO" id="GO:0005506">
    <property type="term" value="F:iron ion binding"/>
    <property type="evidence" value="ECO:0007669"/>
    <property type="project" value="InterPro"/>
</dbReference>
<dbReference type="Gene3D" id="1.10.630.10">
    <property type="entry name" value="Cytochrome P450"/>
    <property type="match status" value="1"/>
</dbReference>
<dbReference type="InterPro" id="IPR001128">
    <property type="entry name" value="Cyt_P450"/>
</dbReference>
<protein>
    <submittedName>
        <fullName evidence="7">Cytochrome P450</fullName>
    </submittedName>
</protein>
<evidence type="ECO:0000256" key="1">
    <source>
        <dbReference type="ARBA" id="ARBA00001971"/>
    </source>
</evidence>
<sequence length="520" mass="58928">MSENNYLPLIVSNLPWLLLAFTAFKALSLKYKSGLSKLPGPQLAAFTDLWRFFVAWGRRPEVAHQELHAKYGDAVRMGPNMVSISDYKAVKEVYGFNIAYIKSDFYPVQRAIANGKALESLFNTTDNKFHAKIRRAISSTYATSTIVQFEPLVDSTISTFLDQLDERYVGKDGDAGICDFSIWLHYFAFDVIGELLFKQRIGFLEGGTDVEGIISNVGKIMSYISLIGQMPWLDHVLMKNPIRIWMSARGIGQKASPMATFAAKRIAERLAMKDSATIPEDKATLPPDILDRFLLLKEKDPVFFNDTWVLSLMVGNVFGGSDSTAITMRTIFYHLLKSPHTMDALMEELSEVKFSRDDGIATWNETRQLPYLTAVLQEALRLHPAAGFHLERIVPASGLQVGQHFLPAGTIVGASAWVLHQKESMFGPKCQEFRPERWIEASEQRRTEMNNAMFAFSMGSKECLGKGIAFLETYKLIPTILRKYELSLVDPKAEWKLENAFFVNQTDFYIRIQRRHEVKV</sequence>